<proteinExistence type="predicted"/>
<organism evidence="1">
    <name type="scientific">Arundo donax</name>
    <name type="common">Giant reed</name>
    <name type="synonym">Donax arundinaceus</name>
    <dbReference type="NCBI Taxonomy" id="35708"/>
    <lineage>
        <taxon>Eukaryota</taxon>
        <taxon>Viridiplantae</taxon>
        <taxon>Streptophyta</taxon>
        <taxon>Embryophyta</taxon>
        <taxon>Tracheophyta</taxon>
        <taxon>Spermatophyta</taxon>
        <taxon>Magnoliopsida</taxon>
        <taxon>Liliopsida</taxon>
        <taxon>Poales</taxon>
        <taxon>Poaceae</taxon>
        <taxon>PACMAD clade</taxon>
        <taxon>Arundinoideae</taxon>
        <taxon>Arundineae</taxon>
        <taxon>Arundo</taxon>
    </lineage>
</organism>
<evidence type="ECO:0000313" key="1">
    <source>
        <dbReference type="EMBL" id="JAD80111.1"/>
    </source>
</evidence>
<dbReference type="EMBL" id="GBRH01217784">
    <property type="protein sequence ID" value="JAD80111.1"/>
    <property type="molecule type" value="Transcribed_RNA"/>
</dbReference>
<name>A0A0A9CX33_ARUDO</name>
<accession>A0A0A9CX33</accession>
<protein>
    <submittedName>
        <fullName evidence="1">Uncharacterized protein</fullName>
    </submittedName>
</protein>
<reference evidence="1" key="1">
    <citation type="submission" date="2014-09" db="EMBL/GenBank/DDBJ databases">
        <authorList>
            <person name="Magalhaes I.L.F."/>
            <person name="Oliveira U."/>
            <person name="Santos F.R."/>
            <person name="Vidigal T.H.D.A."/>
            <person name="Brescovit A.D."/>
            <person name="Santos A.J."/>
        </authorList>
    </citation>
    <scope>NUCLEOTIDE SEQUENCE</scope>
    <source>
        <tissue evidence="1">Shoot tissue taken approximately 20 cm above the soil surface</tissue>
    </source>
</reference>
<reference evidence="1" key="2">
    <citation type="journal article" date="2015" name="Data Brief">
        <title>Shoot transcriptome of the giant reed, Arundo donax.</title>
        <authorList>
            <person name="Barrero R.A."/>
            <person name="Guerrero F.D."/>
            <person name="Moolhuijzen P."/>
            <person name="Goolsby J.A."/>
            <person name="Tidwell J."/>
            <person name="Bellgard S.E."/>
            <person name="Bellgard M.I."/>
        </authorList>
    </citation>
    <scope>NUCLEOTIDE SEQUENCE</scope>
    <source>
        <tissue evidence="1">Shoot tissue taken approximately 20 cm above the soil surface</tissue>
    </source>
</reference>
<dbReference type="AlphaFoldDB" id="A0A0A9CX33"/>
<sequence length="59" mass="6602">MAVHQYCESTPTNYVSYPNLLSKVVHEKACAVKYVNKKGLQVCNCDCEVKTVSRISHAL</sequence>